<dbReference type="Gene3D" id="3.10.50.40">
    <property type="match status" value="1"/>
</dbReference>
<dbReference type="EMBL" id="JABBJF010000018">
    <property type="protein sequence ID" value="MBC1187406.1"/>
    <property type="molecule type" value="Genomic_DNA"/>
</dbReference>
<dbReference type="Proteomes" id="UP000607331">
    <property type="component" value="Unassembled WGS sequence"/>
</dbReference>
<evidence type="ECO:0000256" key="9">
    <source>
        <dbReference type="SAM" id="SignalP"/>
    </source>
</evidence>
<evidence type="ECO:0000256" key="8">
    <source>
        <dbReference type="SAM" id="MobiDB-lite"/>
    </source>
</evidence>
<evidence type="ECO:0000256" key="2">
    <source>
        <dbReference type="ARBA" id="ARBA00002388"/>
    </source>
</evidence>
<gene>
    <name evidence="11" type="primary">fkpA</name>
    <name evidence="11" type="ORF">HII27_16960</name>
</gene>
<proteinExistence type="inferred from homology"/>
<evidence type="ECO:0000256" key="4">
    <source>
        <dbReference type="ARBA" id="ARBA00023110"/>
    </source>
</evidence>
<dbReference type="InterPro" id="IPR001179">
    <property type="entry name" value="PPIase_FKBP_dom"/>
</dbReference>
<organism evidence="11 12">
    <name type="scientific">Kluyvera sichuanensis</name>
    <dbReference type="NCBI Taxonomy" id="2725494"/>
    <lineage>
        <taxon>Bacteria</taxon>
        <taxon>Pseudomonadati</taxon>
        <taxon>Pseudomonadota</taxon>
        <taxon>Gammaproteobacteria</taxon>
        <taxon>Enterobacterales</taxon>
        <taxon>Enterobacteriaceae</taxon>
        <taxon>Kluyvera</taxon>
    </lineage>
</organism>
<dbReference type="RefSeq" id="WP_185668956.1">
    <property type="nucleotide sequence ID" value="NZ_CP162271.1"/>
</dbReference>
<dbReference type="PROSITE" id="PS50059">
    <property type="entry name" value="FKBP_PPIASE"/>
    <property type="match status" value="1"/>
</dbReference>
<feature type="signal peptide" evidence="9">
    <location>
        <begin position="1"/>
        <end position="25"/>
    </location>
</feature>
<evidence type="ECO:0000256" key="6">
    <source>
        <dbReference type="PROSITE-ProRule" id="PRU00277"/>
    </source>
</evidence>
<dbReference type="PANTHER" id="PTHR43811">
    <property type="entry name" value="FKBP-TYPE PEPTIDYL-PROLYL CIS-TRANS ISOMERASE FKPA"/>
    <property type="match status" value="1"/>
</dbReference>
<dbReference type="PANTHER" id="PTHR43811:SF19">
    <property type="entry name" value="39 KDA FK506-BINDING NUCLEAR PROTEIN"/>
    <property type="match status" value="1"/>
</dbReference>
<dbReference type="NCBIfam" id="NF008150">
    <property type="entry name" value="PRK10902.1"/>
    <property type="match status" value="1"/>
</dbReference>
<comment type="similarity">
    <text evidence="3 7">Belongs to the FKBP-type PPIase family.</text>
</comment>
<evidence type="ECO:0000313" key="12">
    <source>
        <dbReference type="Proteomes" id="UP000607331"/>
    </source>
</evidence>
<accession>A0ABR6RW97</accession>
<dbReference type="GO" id="GO:0003755">
    <property type="term" value="F:peptidyl-prolyl cis-trans isomerase activity"/>
    <property type="evidence" value="ECO:0007669"/>
    <property type="project" value="UniProtKB-EC"/>
</dbReference>
<dbReference type="InterPro" id="IPR046357">
    <property type="entry name" value="PPIase_dom_sf"/>
</dbReference>
<feature type="region of interest" description="Disordered" evidence="8">
    <location>
        <begin position="261"/>
        <end position="281"/>
    </location>
</feature>
<evidence type="ECO:0000256" key="7">
    <source>
        <dbReference type="RuleBase" id="RU003915"/>
    </source>
</evidence>
<keyword evidence="12" id="KW-1185">Reference proteome</keyword>
<dbReference type="Gene3D" id="1.10.287.460">
    <property type="entry name" value="Peptidyl-prolyl cis-trans isomerase, FKBP-type, N-terminal domain"/>
    <property type="match status" value="1"/>
</dbReference>
<comment type="catalytic activity">
    <reaction evidence="1 6 7">
        <text>[protein]-peptidylproline (omega=180) = [protein]-peptidylproline (omega=0)</text>
        <dbReference type="Rhea" id="RHEA:16237"/>
        <dbReference type="Rhea" id="RHEA-COMP:10747"/>
        <dbReference type="Rhea" id="RHEA-COMP:10748"/>
        <dbReference type="ChEBI" id="CHEBI:83833"/>
        <dbReference type="ChEBI" id="CHEBI:83834"/>
        <dbReference type="EC" id="5.2.1.8"/>
    </reaction>
</comment>
<keyword evidence="5 6" id="KW-0413">Isomerase</keyword>
<sequence length="281" mass="29726">MKSLFKVTLLATTMAVALNAPLTFAADAAAKAAPAADAKAAPAADSKAAFKNDDQKSAYALGASLGRYMENSLKEQEKLGIKLDKDQLIAGVQDAFADKSKLSDQEIEQTLQAFETRVKTSAQAKMEKDAADNEAKGKAFRDKFAKEKGVKTSSTGLLYKVEKAGTGDAPKDSDTVVVNYKGTLIDGKEFDNSYTRGEPLSFRLDGVIPGWTEGLKNIKKGGKIQLVIPPDLAYGKTGVPGIPANSTLVFDVELLDIKPAPKAEAQPDAAPADKAAEASKK</sequence>
<keyword evidence="4 6" id="KW-0697">Rotamase</keyword>
<feature type="chain" id="PRO_5046385229" description="Peptidyl-prolyl cis-trans isomerase" evidence="9">
    <location>
        <begin position="26"/>
        <end position="281"/>
    </location>
</feature>
<dbReference type="EC" id="5.2.1.8" evidence="7"/>
<evidence type="ECO:0000256" key="3">
    <source>
        <dbReference type="ARBA" id="ARBA00006577"/>
    </source>
</evidence>
<evidence type="ECO:0000256" key="5">
    <source>
        <dbReference type="ARBA" id="ARBA00023235"/>
    </source>
</evidence>
<comment type="function">
    <text evidence="2">PPIases accelerate the folding of proteins. It catalyzes the cis-trans isomerization of proline imidic peptide bonds in oligopeptides.</text>
</comment>
<feature type="compositionally biased region" description="Low complexity" evidence="8">
    <location>
        <begin position="262"/>
        <end position="273"/>
    </location>
</feature>
<protein>
    <recommendedName>
        <fullName evidence="7">Peptidyl-prolyl cis-trans isomerase</fullName>
        <ecNumber evidence="7">5.2.1.8</ecNumber>
    </recommendedName>
</protein>
<dbReference type="Pfam" id="PF01346">
    <property type="entry name" value="FKBP_N"/>
    <property type="match status" value="1"/>
</dbReference>
<dbReference type="GeneID" id="98390455"/>
<evidence type="ECO:0000259" key="10">
    <source>
        <dbReference type="PROSITE" id="PS50059"/>
    </source>
</evidence>
<feature type="domain" description="PPIase FKBP-type" evidence="10">
    <location>
        <begin position="173"/>
        <end position="258"/>
    </location>
</feature>
<evidence type="ECO:0000313" key="11">
    <source>
        <dbReference type="EMBL" id="MBC1187406.1"/>
    </source>
</evidence>
<dbReference type="InterPro" id="IPR036944">
    <property type="entry name" value="PPIase_FKBP_N_sf"/>
</dbReference>
<reference evidence="11 12" key="1">
    <citation type="submission" date="2020-04" db="EMBL/GenBank/DDBJ databases">
        <title>The draft genome of Kluyvera sichuanensis strain SCKS090646.</title>
        <authorList>
            <person name="Wei L."/>
            <person name="Liu L."/>
            <person name="Feng Y."/>
            <person name="Zong Z."/>
        </authorList>
    </citation>
    <scope>NUCLEOTIDE SEQUENCE [LARGE SCALE GENOMIC DNA]</scope>
    <source>
        <strain evidence="11 12">090646</strain>
    </source>
</reference>
<keyword evidence="9" id="KW-0732">Signal</keyword>
<dbReference type="InterPro" id="IPR000774">
    <property type="entry name" value="PPIase_FKBP_N"/>
</dbReference>
<name>A0ABR6RW97_9ENTR</name>
<evidence type="ECO:0000256" key="1">
    <source>
        <dbReference type="ARBA" id="ARBA00000971"/>
    </source>
</evidence>
<dbReference type="Pfam" id="PF00254">
    <property type="entry name" value="FKBP_C"/>
    <property type="match status" value="1"/>
</dbReference>
<dbReference type="SUPFAM" id="SSF54534">
    <property type="entry name" value="FKBP-like"/>
    <property type="match status" value="1"/>
</dbReference>
<comment type="caution">
    <text evidence="11">The sequence shown here is derived from an EMBL/GenBank/DDBJ whole genome shotgun (WGS) entry which is preliminary data.</text>
</comment>